<dbReference type="InterPro" id="IPR050738">
    <property type="entry name" value="Sulfatase"/>
</dbReference>
<proteinExistence type="inferred from homology"/>
<protein>
    <submittedName>
        <fullName evidence="7">Arylsulfatase</fullName>
    </submittedName>
</protein>
<evidence type="ECO:0000259" key="6">
    <source>
        <dbReference type="Pfam" id="PF00884"/>
    </source>
</evidence>
<reference evidence="7 8" key="1">
    <citation type="journal article" date="2024" name="Appl. Environ. Microbiol.">
        <title>Pontiella agarivorans sp. nov., a novel marine anaerobic bacterium capable of degrading macroalgal polysaccharides and fixing nitrogen.</title>
        <authorList>
            <person name="Liu N."/>
            <person name="Kivenson V."/>
            <person name="Peng X."/>
            <person name="Cui Z."/>
            <person name="Lankiewicz T.S."/>
            <person name="Gosselin K.M."/>
            <person name="English C.J."/>
            <person name="Blair E.M."/>
            <person name="O'Malley M.A."/>
            <person name="Valentine D.L."/>
        </authorList>
    </citation>
    <scope>NUCLEOTIDE SEQUENCE [LARGE SCALE GENOMIC DNA]</scope>
    <source>
        <strain evidence="7 8">NLcol2</strain>
    </source>
</reference>
<keyword evidence="8" id="KW-1185">Reference proteome</keyword>
<keyword evidence="5" id="KW-0732">Signal</keyword>
<keyword evidence="2" id="KW-0479">Metal-binding</keyword>
<dbReference type="Gene3D" id="3.40.720.10">
    <property type="entry name" value="Alkaline Phosphatase, subunit A"/>
    <property type="match status" value="1"/>
</dbReference>
<accession>A0ABU5N0N4</accession>
<keyword evidence="3" id="KW-0378">Hydrolase</keyword>
<dbReference type="Gene3D" id="3.30.1120.10">
    <property type="match status" value="1"/>
</dbReference>
<evidence type="ECO:0000256" key="5">
    <source>
        <dbReference type="SAM" id="SignalP"/>
    </source>
</evidence>
<evidence type="ECO:0000313" key="7">
    <source>
        <dbReference type="EMBL" id="MDZ8120009.1"/>
    </source>
</evidence>
<evidence type="ECO:0000256" key="4">
    <source>
        <dbReference type="ARBA" id="ARBA00022837"/>
    </source>
</evidence>
<organism evidence="7 8">
    <name type="scientific">Pontiella agarivorans</name>
    <dbReference type="NCBI Taxonomy" id="3038953"/>
    <lineage>
        <taxon>Bacteria</taxon>
        <taxon>Pseudomonadati</taxon>
        <taxon>Kiritimatiellota</taxon>
        <taxon>Kiritimatiellia</taxon>
        <taxon>Kiritimatiellales</taxon>
        <taxon>Pontiellaceae</taxon>
        <taxon>Pontiella</taxon>
    </lineage>
</organism>
<dbReference type="PANTHER" id="PTHR42693">
    <property type="entry name" value="ARYLSULFATASE FAMILY MEMBER"/>
    <property type="match status" value="1"/>
</dbReference>
<comment type="similarity">
    <text evidence="1">Belongs to the sulfatase family.</text>
</comment>
<dbReference type="InterPro" id="IPR000917">
    <property type="entry name" value="Sulfatase_N"/>
</dbReference>
<evidence type="ECO:0000313" key="8">
    <source>
        <dbReference type="Proteomes" id="UP001290861"/>
    </source>
</evidence>
<dbReference type="RefSeq" id="WP_322609788.1">
    <property type="nucleotide sequence ID" value="NZ_JARVCO010000012.1"/>
</dbReference>
<feature type="signal peptide" evidence="5">
    <location>
        <begin position="1"/>
        <end position="19"/>
    </location>
</feature>
<sequence length="499" mass="55952">MKKIILTATLLSSVCAVFAVGKTGTLAGSKPNIILVMTDDQGPLLSCMGHPVLQTPHIDAFAEKALRLTDFHVSPTCAPTRAALLTGRHEFKNGVTHTIHERELMDLSAVTFPQVLQSAGYETGIFGKWHLGDIEEYWPVNRGFNEALTHGAGGIGQVYPGSCADFPPNSSNDHSPRYFDNVLLHNKTAVQSKGYCTDVFFESALGWIKKQLDSKTPFFAYITPNAPHSPLIAPEENVERINKRHPGLAKEQLGRWGMIENIDDNFGMMMQKLETWGALNNTLVIFMTDNGAQVRDGKVDVLWNNGYKTGKGSPAEGGTRVPCFWYWKRKLPEGEAFSGLTAHLDLYKTFCDLAGAAIPENVQELDGRTLLPVLNNPNTEWADRMLFIHSGRWGGGEEPNRDGRSGVRTQRWRQVAGKFLYDISNDPKETTDVSKKYPEVMEQLTMARHEWWEKTLPMMINEDREFEGTEPPLFTLYNQQKAEQGIPAWNPETYYEEGK</sequence>
<dbReference type="Pfam" id="PF00884">
    <property type="entry name" value="Sulfatase"/>
    <property type="match status" value="1"/>
</dbReference>
<feature type="domain" description="Sulfatase N-terminal" evidence="6">
    <location>
        <begin position="31"/>
        <end position="356"/>
    </location>
</feature>
<dbReference type="InterPro" id="IPR024607">
    <property type="entry name" value="Sulfatase_CS"/>
</dbReference>
<name>A0ABU5N0N4_9BACT</name>
<dbReference type="PANTHER" id="PTHR42693:SF53">
    <property type="entry name" value="ENDO-4-O-SULFATASE"/>
    <property type="match status" value="1"/>
</dbReference>
<dbReference type="PROSITE" id="PS00523">
    <property type="entry name" value="SULFATASE_1"/>
    <property type="match status" value="1"/>
</dbReference>
<dbReference type="CDD" id="cd16146">
    <property type="entry name" value="ARS_like"/>
    <property type="match status" value="1"/>
</dbReference>
<comment type="caution">
    <text evidence="7">The sequence shown here is derived from an EMBL/GenBank/DDBJ whole genome shotgun (WGS) entry which is preliminary data.</text>
</comment>
<evidence type="ECO:0000256" key="2">
    <source>
        <dbReference type="ARBA" id="ARBA00022723"/>
    </source>
</evidence>
<keyword evidence="4" id="KW-0106">Calcium</keyword>
<dbReference type="SUPFAM" id="SSF53649">
    <property type="entry name" value="Alkaline phosphatase-like"/>
    <property type="match status" value="1"/>
</dbReference>
<dbReference type="EMBL" id="JARVCO010000012">
    <property type="protein sequence ID" value="MDZ8120009.1"/>
    <property type="molecule type" value="Genomic_DNA"/>
</dbReference>
<evidence type="ECO:0000256" key="3">
    <source>
        <dbReference type="ARBA" id="ARBA00022801"/>
    </source>
</evidence>
<dbReference type="Proteomes" id="UP001290861">
    <property type="component" value="Unassembled WGS sequence"/>
</dbReference>
<feature type="chain" id="PRO_5046905517" evidence="5">
    <location>
        <begin position="20"/>
        <end position="499"/>
    </location>
</feature>
<gene>
    <name evidence="7" type="ORF">P9H32_15365</name>
</gene>
<evidence type="ECO:0000256" key="1">
    <source>
        <dbReference type="ARBA" id="ARBA00008779"/>
    </source>
</evidence>
<dbReference type="InterPro" id="IPR017850">
    <property type="entry name" value="Alkaline_phosphatase_core_sf"/>
</dbReference>